<dbReference type="InterPro" id="IPR016095">
    <property type="entry name" value="Ribosomal_uL1_3-a/b-sand"/>
</dbReference>
<evidence type="ECO:0000256" key="1">
    <source>
        <dbReference type="ARBA" id="ARBA00010531"/>
    </source>
</evidence>
<dbReference type="PIRSF" id="PIRSF002155">
    <property type="entry name" value="Ribosomal_L1"/>
    <property type="match status" value="1"/>
</dbReference>
<dbReference type="PANTHER" id="PTHR36427">
    <property type="entry name" value="54S RIBOSOMAL PROTEIN L1, MITOCHONDRIAL"/>
    <property type="match status" value="1"/>
</dbReference>
<organism evidence="13">
    <name type="scientific">uncultured marine thaumarchaeote KM3_45_A03</name>
    <dbReference type="NCBI Taxonomy" id="1456155"/>
    <lineage>
        <taxon>Archaea</taxon>
        <taxon>Nitrososphaerota</taxon>
        <taxon>environmental samples</taxon>
    </lineage>
</organism>
<comment type="function">
    <text evidence="10">Probably involved in E site tRNA release. Binds directly to 23S rRNA.</text>
</comment>
<dbReference type="Pfam" id="PF00687">
    <property type="entry name" value="Ribosomal_L1"/>
    <property type="match status" value="1"/>
</dbReference>
<dbReference type="Gene3D" id="3.30.190.20">
    <property type="match status" value="1"/>
</dbReference>
<dbReference type="FunFam" id="3.40.50.790:FF:000005">
    <property type="entry name" value="50S ribosomal protein L1"/>
    <property type="match status" value="1"/>
</dbReference>
<evidence type="ECO:0000256" key="10">
    <source>
        <dbReference type="ARBA" id="ARBA00045545"/>
    </source>
</evidence>
<dbReference type="GO" id="GO:0015934">
    <property type="term" value="C:large ribosomal subunit"/>
    <property type="evidence" value="ECO:0007669"/>
    <property type="project" value="InterPro"/>
</dbReference>
<keyword evidence="9 11" id="KW-0687">Ribonucleoprotein</keyword>
<dbReference type="SUPFAM" id="SSF56808">
    <property type="entry name" value="Ribosomal protein L1"/>
    <property type="match status" value="1"/>
</dbReference>
<dbReference type="NCBIfam" id="NF003244">
    <property type="entry name" value="PRK04203.1"/>
    <property type="match status" value="1"/>
</dbReference>
<proteinExistence type="inferred from homology"/>
<keyword evidence="8 11" id="KW-0689">Ribosomal protein</keyword>
<dbReference type="EMBL" id="KF900888">
    <property type="protein sequence ID" value="AIF10350.1"/>
    <property type="molecule type" value="Genomic_DNA"/>
</dbReference>
<name>A0A075H5B5_9ARCH</name>
<evidence type="ECO:0000256" key="9">
    <source>
        <dbReference type="ARBA" id="ARBA00023274"/>
    </source>
</evidence>
<evidence type="ECO:0000256" key="8">
    <source>
        <dbReference type="ARBA" id="ARBA00022980"/>
    </source>
</evidence>
<evidence type="ECO:0000256" key="2">
    <source>
        <dbReference type="ARBA" id="ARBA00011838"/>
    </source>
</evidence>
<dbReference type="InterPro" id="IPR023674">
    <property type="entry name" value="Ribosomal_uL1-like"/>
</dbReference>
<comment type="subunit">
    <text evidence="2 11">Part of the 50S ribosomal subunit.</text>
</comment>
<dbReference type="GO" id="GO:0006417">
    <property type="term" value="P:regulation of translation"/>
    <property type="evidence" value="ECO:0007669"/>
    <property type="project" value="UniProtKB-KW"/>
</dbReference>
<dbReference type="HAMAP" id="MF_01318_A">
    <property type="entry name" value="Ribosomal_uL1_A"/>
    <property type="match status" value="1"/>
</dbReference>
<protein>
    <recommendedName>
        <fullName evidence="11">Large ribosomal subunit protein uL1</fullName>
    </recommendedName>
</protein>
<comment type="similarity">
    <text evidence="1 11 12">Belongs to the universal ribosomal protein uL1 family.</text>
</comment>
<evidence type="ECO:0000256" key="7">
    <source>
        <dbReference type="ARBA" id="ARBA00022884"/>
    </source>
</evidence>
<gene>
    <name evidence="13" type="primary">RP-L1</name>
    <name evidence="11" type="synonym">rpl1</name>
    <name evidence="13" type="synonym">rplA</name>
</gene>
<dbReference type="GO" id="GO:0003735">
    <property type="term" value="F:structural constituent of ribosome"/>
    <property type="evidence" value="ECO:0007669"/>
    <property type="project" value="InterPro"/>
</dbReference>
<dbReference type="InterPro" id="IPR023673">
    <property type="entry name" value="Ribosomal_uL1_CS"/>
</dbReference>
<accession>A0A075H5B5</accession>
<evidence type="ECO:0000256" key="4">
    <source>
        <dbReference type="ARBA" id="ARBA00022555"/>
    </source>
</evidence>
<comment type="function">
    <text evidence="11">Binds directly to 23S rRNA. Probably involved in E site tRNA release.</text>
</comment>
<comment type="function">
    <text evidence="11">Protein L1 is also a translational repressor protein, it controls the translation of its operon by binding to its mRNA.</text>
</comment>
<keyword evidence="4 11" id="KW-0820">tRNA-binding</keyword>
<evidence type="ECO:0000313" key="13">
    <source>
        <dbReference type="EMBL" id="AIF10350.1"/>
    </source>
</evidence>
<dbReference type="InterPro" id="IPR002143">
    <property type="entry name" value="Ribosomal_uL1"/>
</dbReference>
<evidence type="ECO:0000256" key="11">
    <source>
        <dbReference type="HAMAP-Rule" id="MF_01318"/>
    </source>
</evidence>
<dbReference type="InterPro" id="IPR023669">
    <property type="entry name" value="Ribosomal_uL1_arc"/>
</dbReference>
<dbReference type="AlphaFoldDB" id="A0A075H5B5"/>
<sequence>MKKIFMVNESQLVNVIKQAKETDKDRKFKQSVEMIMVFRDVDVKKGFAISETIQLPKKTKPASVCVMASGDMGIKAKNAKADMVMDENELTKLSADKKKAKKLIDKYDFFLADTKLMPAVGKKLGQLLGPRGKMPTPVPFNTPIESFLERFRSSVKIKAKGSLSMSCRIGEENMDDADLAANANVVATAIEKTLPNGSKNIKKIMFKTTMGKAIKVEQVKK</sequence>
<evidence type="ECO:0000256" key="6">
    <source>
        <dbReference type="ARBA" id="ARBA00022845"/>
    </source>
</evidence>
<dbReference type="CDD" id="cd00403">
    <property type="entry name" value="Ribosomal_L1"/>
    <property type="match status" value="1"/>
</dbReference>
<keyword evidence="5 11" id="KW-0699">rRNA-binding</keyword>
<dbReference type="GO" id="GO:0000049">
    <property type="term" value="F:tRNA binding"/>
    <property type="evidence" value="ECO:0007669"/>
    <property type="project" value="UniProtKB-KW"/>
</dbReference>
<keyword evidence="3 11" id="KW-0678">Repressor</keyword>
<evidence type="ECO:0000256" key="5">
    <source>
        <dbReference type="ARBA" id="ARBA00022730"/>
    </source>
</evidence>
<reference evidence="13" key="1">
    <citation type="journal article" date="2014" name="Genome Biol. Evol.">
        <title>Pangenome evidence for extensive interdomain horizontal transfer affecting lineage core and shell genes in uncultured planktonic thaumarchaeota and euryarchaeota.</title>
        <authorList>
            <person name="Deschamps P."/>
            <person name="Zivanovic Y."/>
            <person name="Moreira D."/>
            <person name="Rodriguez-Valera F."/>
            <person name="Lopez-Garcia P."/>
        </authorList>
    </citation>
    <scope>NUCLEOTIDE SEQUENCE</scope>
</reference>
<dbReference type="GO" id="GO:0019843">
    <property type="term" value="F:rRNA binding"/>
    <property type="evidence" value="ECO:0007669"/>
    <property type="project" value="UniProtKB-UniRule"/>
</dbReference>
<evidence type="ECO:0000256" key="3">
    <source>
        <dbReference type="ARBA" id="ARBA00022491"/>
    </source>
</evidence>
<dbReference type="PROSITE" id="PS01199">
    <property type="entry name" value="RIBOSOMAL_L1"/>
    <property type="match status" value="1"/>
</dbReference>
<dbReference type="PANTHER" id="PTHR36427:SF3">
    <property type="entry name" value="LARGE RIBOSOMAL SUBUNIT PROTEIN UL1M"/>
    <property type="match status" value="1"/>
</dbReference>
<dbReference type="Gene3D" id="3.40.50.790">
    <property type="match status" value="1"/>
</dbReference>
<evidence type="ECO:0000256" key="12">
    <source>
        <dbReference type="RuleBase" id="RU000659"/>
    </source>
</evidence>
<keyword evidence="6 11" id="KW-0810">Translation regulation</keyword>
<keyword evidence="7 11" id="KW-0694">RNA-binding</keyword>
<dbReference type="GO" id="GO:0006412">
    <property type="term" value="P:translation"/>
    <property type="evidence" value="ECO:0007669"/>
    <property type="project" value="UniProtKB-UniRule"/>
</dbReference>
<dbReference type="InterPro" id="IPR028364">
    <property type="entry name" value="Ribosomal_uL1/biogenesis"/>
</dbReference>